<accession>A0ABT6JCS3</accession>
<comment type="caution">
    <text evidence="1">The sequence shown here is derived from an EMBL/GenBank/DDBJ whole genome shotgun (WGS) entry which is preliminary data.</text>
</comment>
<sequence>MKPSARTTLMLALAAAASTGCERTPTPAGEAGAPAGAAAPARADNGFEVEVTLSEAAARALAAGGESVVVSADYFGYPTVAAQQRELPGTGDGWLSLHERKLELEGAGRVAFAPVNFDAGQLQLIERGQPQLLINVYSGRRSSEDNLLDCGTFQDALAVAVRSGVHIECKLIAE</sequence>
<reference evidence="1 2" key="1">
    <citation type="submission" date="2023-04" db="EMBL/GenBank/DDBJ databases">
        <title>Luteimonas endophyticus RD2P54.</title>
        <authorList>
            <person name="Sun J.-Q."/>
        </authorList>
    </citation>
    <scope>NUCLEOTIDE SEQUENCE [LARGE SCALE GENOMIC DNA]</scope>
    <source>
        <strain evidence="1 2">RD2P54</strain>
    </source>
</reference>
<dbReference type="RefSeq" id="WP_280575890.1">
    <property type="nucleotide sequence ID" value="NZ_JARXRM010000045.1"/>
</dbReference>
<proteinExistence type="predicted"/>
<evidence type="ECO:0000313" key="1">
    <source>
        <dbReference type="EMBL" id="MDH5824554.1"/>
    </source>
</evidence>
<evidence type="ECO:0008006" key="3">
    <source>
        <dbReference type="Google" id="ProtNLM"/>
    </source>
</evidence>
<evidence type="ECO:0000313" key="2">
    <source>
        <dbReference type="Proteomes" id="UP001156940"/>
    </source>
</evidence>
<dbReference type="EMBL" id="JARXRM010000045">
    <property type="protein sequence ID" value="MDH5824554.1"/>
    <property type="molecule type" value="Genomic_DNA"/>
</dbReference>
<keyword evidence="2" id="KW-1185">Reference proteome</keyword>
<protein>
    <recommendedName>
        <fullName evidence="3">Cyclophilin-like domain-containing protein</fullName>
    </recommendedName>
</protein>
<name>A0ABT6JCS3_9GAMM</name>
<dbReference type="PROSITE" id="PS51257">
    <property type="entry name" value="PROKAR_LIPOPROTEIN"/>
    <property type="match status" value="1"/>
</dbReference>
<dbReference type="Proteomes" id="UP001156940">
    <property type="component" value="Unassembled WGS sequence"/>
</dbReference>
<gene>
    <name evidence="1" type="ORF">QFW77_16390</name>
</gene>
<organism evidence="1 2">
    <name type="scientific">Luteimonas endophytica</name>
    <dbReference type="NCBI Taxonomy" id="3042023"/>
    <lineage>
        <taxon>Bacteria</taxon>
        <taxon>Pseudomonadati</taxon>
        <taxon>Pseudomonadota</taxon>
        <taxon>Gammaproteobacteria</taxon>
        <taxon>Lysobacterales</taxon>
        <taxon>Lysobacteraceae</taxon>
        <taxon>Luteimonas</taxon>
    </lineage>
</organism>